<feature type="region of interest" description="Disordered" evidence="1">
    <location>
        <begin position="114"/>
        <end position="141"/>
    </location>
</feature>
<proteinExistence type="predicted"/>
<feature type="region of interest" description="Disordered" evidence="1">
    <location>
        <begin position="1"/>
        <end position="36"/>
    </location>
</feature>
<protein>
    <submittedName>
        <fullName evidence="2">Uncharacterized protein</fullName>
    </submittedName>
</protein>
<organism evidence="2 3">
    <name type="scientific">Protea cynaroides</name>
    <dbReference type="NCBI Taxonomy" id="273540"/>
    <lineage>
        <taxon>Eukaryota</taxon>
        <taxon>Viridiplantae</taxon>
        <taxon>Streptophyta</taxon>
        <taxon>Embryophyta</taxon>
        <taxon>Tracheophyta</taxon>
        <taxon>Spermatophyta</taxon>
        <taxon>Magnoliopsida</taxon>
        <taxon>Proteales</taxon>
        <taxon>Proteaceae</taxon>
        <taxon>Protea</taxon>
    </lineage>
</organism>
<name>A0A9Q0GZU1_9MAGN</name>
<feature type="compositionally biased region" description="Basic and acidic residues" evidence="1">
    <location>
        <begin position="1"/>
        <end position="14"/>
    </location>
</feature>
<dbReference type="PANTHER" id="PTHR31722">
    <property type="entry name" value="OS06G0675200 PROTEIN"/>
    <property type="match status" value="1"/>
</dbReference>
<dbReference type="EMBL" id="JAMYWD010000011">
    <property type="protein sequence ID" value="KAJ4956036.1"/>
    <property type="molecule type" value="Genomic_DNA"/>
</dbReference>
<feature type="compositionally biased region" description="Basic and acidic residues" evidence="1">
    <location>
        <begin position="121"/>
        <end position="132"/>
    </location>
</feature>
<keyword evidence="3" id="KW-1185">Reference proteome</keyword>
<dbReference type="AlphaFoldDB" id="A0A9Q0GZU1"/>
<reference evidence="2" key="1">
    <citation type="journal article" date="2023" name="Plant J.">
        <title>The genome of the king protea, Protea cynaroides.</title>
        <authorList>
            <person name="Chang J."/>
            <person name="Duong T.A."/>
            <person name="Schoeman C."/>
            <person name="Ma X."/>
            <person name="Roodt D."/>
            <person name="Barker N."/>
            <person name="Li Z."/>
            <person name="Van de Peer Y."/>
            <person name="Mizrachi E."/>
        </authorList>
    </citation>
    <scope>NUCLEOTIDE SEQUENCE</scope>
    <source>
        <tissue evidence="2">Young leaves</tissue>
    </source>
</reference>
<gene>
    <name evidence="2" type="ORF">NE237_012819</name>
</gene>
<dbReference type="OrthoDB" id="1920857at2759"/>
<dbReference type="Proteomes" id="UP001141806">
    <property type="component" value="Unassembled WGS sequence"/>
</dbReference>
<evidence type="ECO:0000313" key="2">
    <source>
        <dbReference type="EMBL" id="KAJ4956036.1"/>
    </source>
</evidence>
<accession>A0A9Q0GZU1</accession>
<feature type="compositionally biased region" description="Basic and acidic residues" evidence="1">
    <location>
        <begin position="187"/>
        <end position="200"/>
    </location>
</feature>
<evidence type="ECO:0000313" key="3">
    <source>
        <dbReference type="Proteomes" id="UP001141806"/>
    </source>
</evidence>
<evidence type="ECO:0000256" key="1">
    <source>
        <dbReference type="SAM" id="MobiDB-lite"/>
    </source>
</evidence>
<dbReference type="PANTHER" id="PTHR31722:SF2">
    <property type="entry name" value="DNA CROSS-LINK REPAIR 1 PROTEIN-LIKE"/>
    <property type="match status" value="1"/>
</dbReference>
<feature type="compositionally biased region" description="Low complexity" evidence="1">
    <location>
        <begin position="164"/>
        <end position="179"/>
    </location>
</feature>
<comment type="caution">
    <text evidence="2">The sequence shown here is derived from an EMBL/GenBank/DDBJ whole genome shotgun (WGS) entry which is preliminary data.</text>
</comment>
<feature type="region of interest" description="Disordered" evidence="1">
    <location>
        <begin position="163"/>
        <end position="200"/>
    </location>
</feature>
<sequence>MAYKVNQDELHEAANRSVQASSRSMEPTSGPRISFSSDFLDDKNFISITPSTETSRNHDTEQEKACNVDFEFLCNKATSDTMLTADELFFEGKLLPFCSINNAEKLNMISLKTKESEEDDEKKKAEENEENRISWLIDDDPSPRPPKCTVLWRELLRLRKQRASSLSPSSSSSSSSSGSLANVCPMDDGKEGKGKTWNREKHVKRIKKELERTRSASIRIRPVVHVPPCTQAKTKAFPPLFSLKKGSVQR</sequence>
<feature type="compositionally biased region" description="Polar residues" evidence="1">
    <location>
        <begin position="16"/>
        <end position="27"/>
    </location>
</feature>